<dbReference type="AlphaFoldDB" id="A0A7W6JBW5"/>
<sequence length="136" mass="14341">MNSNLARASLALGEHMEIFLIAVVIGLLPAAIASGKGHNFVLWWLFGAALFIVALPCALILKDPKKQAAEAARDAALAALVANTSAATRQAPASSETATVDADPVKKCPWCAETIKAEAKICRFCDREVETLAHAD</sequence>
<keyword evidence="1" id="KW-0812">Transmembrane</keyword>
<keyword evidence="3" id="KW-1185">Reference proteome</keyword>
<organism evidence="2 3">
    <name type="scientific">Brevundimonas lenta</name>
    <dbReference type="NCBI Taxonomy" id="424796"/>
    <lineage>
        <taxon>Bacteria</taxon>
        <taxon>Pseudomonadati</taxon>
        <taxon>Pseudomonadota</taxon>
        <taxon>Alphaproteobacteria</taxon>
        <taxon>Caulobacterales</taxon>
        <taxon>Caulobacteraceae</taxon>
        <taxon>Brevundimonas</taxon>
    </lineage>
</organism>
<comment type="caution">
    <text evidence="2">The sequence shown here is derived from an EMBL/GenBank/DDBJ whole genome shotgun (WGS) entry which is preliminary data.</text>
</comment>
<evidence type="ECO:0000256" key="1">
    <source>
        <dbReference type="SAM" id="Phobius"/>
    </source>
</evidence>
<dbReference type="Proteomes" id="UP000529946">
    <property type="component" value="Unassembled WGS sequence"/>
</dbReference>
<evidence type="ECO:0000313" key="2">
    <source>
        <dbReference type="EMBL" id="MBB4081331.1"/>
    </source>
</evidence>
<feature type="transmembrane region" description="Helical" evidence="1">
    <location>
        <begin position="43"/>
        <end position="61"/>
    </location>
</feature>
<accession>A0A7W6JBW5</accession>
<keyword evidence="1" id="KW-0472">Membrane</keyword>
<protein>
    <recommendedName>
        <fullName evidence="4">Zinc ribbon domain-containing protein</fullName>
    </recommendedName>
</protein>
<name>A0A7W6JBW5_9CAUL</name>
<keyword evidence="1" id="KW-1133">Transmembrane helix</keyword>
<proteinExistence type="predicted"/>
<gene>
    <name evidence="2" type="ORF">GGR12_000170</name>
</gene>
<evidence type="ECO:0000313" key="3">
    <source>
        <dbReference type="Proteomes" id="UP000529946"/>
    </source>
</evidence>
<dbReference type="RefSeq" id="WP_221212175.1">
    <property type="nucleotide sequence ID" value="NZ_BAAAER010000002.1"/>
</dbReference>
<reference evidence="2 3" key="1">
    <citation type="submission" date="2020-08" db="EMBL/GenBank/DDBJ databases">
        <title>Genomic Encyclopedia of Type Strains, Phase IV (KMG-IV): sequencing the most valuable type-strain genomes for metagenomic binning, comparative biology and taxonomic classification.</title>
        <authorList>
            <person name="Goeker M."/>
        </authorList>
    </citation>
    <scope>NUCLEOTIDE SEQUENCE [LARGE SCALE GENOMIC DNA]</scope>
    <source>
        <strain evidence="2 3">DSM 23960</strain>
    </source>
</reference>
<evidence type="ECO:0008006" key="4">
    <source>
        <dbReference type="Google" id="ProtNLM"/>
    </source>
</evidence>
<dbReference type="EMBL" id="JACIDM010000001">
    <property type="protein sequence ID" value="MBB4081331.1"/>
    <property type="molecule type" value="Genomic_DNA"/>
</dbReference>